<dbReference type="AlphaFoldDB" id="A0A518E0D8"/>
<name>A0A518E0D8_9BACT</name>
<accession>A0A518E0D8</accession>
<evidence type="ECO:0000313" key="2">
    <source>
        <dbReference type="Proteomes" id="UP000317648"/>
    </source>
</evidence>
<reference evidence="1 2" key="1">
    <citation type="submission" date="2019-02" db="EMBL/GenBank/DDBJ databases">
        <title>Deep-cultivation of Planctomycetes and their phenomic and genomic characterization uncovers novel biology.</title>
        <authorList>
            <person name="Wiegand S."/>
            <person name="Jogler M."/>
            <person name="Boedeker C."/>
            <person name="Pinto D."/>
            <person name="Vollmers J."/>
            <person name="Rivas-Marin E."/>
            <person name="Kohn T."/>
            <person name="Peeters S.H."/>
            <person name="Heuer A."/>
            <person name="Rast P."/>
            <person name="Oberbeckmann S."/>
            <person name="Bunk B."/>
            <person name="Jeske O."/>
            <person name="Meyerdierks A."/>
            <person name="Storesund J.E."/>
            <person name="Kallscheuer N."/>
            <person name="Luecker S."/>
            <person name="Lage O.M."/>
            <person name="Pohl T."/>
            <person name="Merkel B.J."/>
            <person name="Hornburger P."/>
            <person name="Mueller R.-W."/>
            <person name="Bruemmer F."/>
            <person name="Labrenz M."/>
            <person name="Spormann A.M."/>
            <person name="Op den Camp H."/>
            <person name="Overmann J."/>
            <person name="Amann R."/>
            <person name="Jetten M.S.M."/>
            <person name="Mascher T."/>
            <person name="Medema M.H."/>
            <person name="Devos D.P."/>
            <person name="Kaster A.-K."/>
            <person name="Ovreas L."/>
            <person name="Rohde M."/>
            <person name="Galperin M.Y."/>
            <person name="Jogler C."/>
        </authorList>
    </citation>
    <scope>NUCLEOTIDE SEQUENCE [LARGE SCALE GENOMIC DNA]</scope>
    <source>
        <strain evidence="1 2">Pla85_3_4</strain>
    </source>
</reference>
<dbReference type="OrthoDB" id="10019795at2"/>
<organism evidence="1 2">
    <name type="scientific">Lignipirellula cremea</name>
    <dbReference type="NCBI Taxonomy" id="2528010"/>
    <lineage>
        <taxon>Bacteria</taxon>
        <taxon>Pseudomonadati</taxon>
        <taxon>Planctomycetota</taxon>
        <taxon>Planctomycetia</taxon>
        <taxon>Pirellulales</taxon>
        <taxon>Pirellulaceae</taxon>
        <taxon>Lignipirellula</taxon>
    </lineage>
</organism>
<keyword evidence="2" id="KW-1185">Reference proteome</keyword>
<sequence>MITLTYADTPLLLETPEIRKFVRAARPPALRAPRWKAGPHVAWPSPPAARINSLFWPTGARRWATFFGLAETAAALQIIARAGDEEPPRLKLAPGVEPAMRLLPPQPIGCRECECGSPLWLIPLVDERYFWNRRQAGELIVARGDSWSDLFTELATAAGCDLQQDSISAAYLHPDPASMSATYENPAALLDAAAAAVGQCITVSLDGEVRSLASETSQALREANLAEDWPRLSGGEEDFAVPEKATIAFRTLRHFVPSLRNERYLYEQTPPEGMFPAGSLLAGAVERIDSTAYADFTGGDSTPDNDAELTALAALIAADYYARQRYRTDALYAGFIPWRLSGYDDYVAWTFDDQRGPLTSVHSDSREPTLLRQQSDRTIFDTTIKKGVADELLTAGGTGDVSIYENGSATGDTVAARLNWMHGGQSVAADTEVLLQYFHEEQAWVVIGASCE</sequence>
<gene>
    <name evidence="1" type="ORF">Pla8534_53910</name>
</gene>
<dbReference type="Proteomes" id="UP000317648">
    <property type="component" value="Chromosome"/>
</dbReference>
<dbReference type="EMBL" id="CP036433">
    <property type="protein sequence ID" value="QDU97543.1"/>
    <property type="molecule type" value="Genomic_DNA"/>
</dbReference>
<evidence type="ECO:0000313" key="1">
    <source>
        <dbReference type="EMBL" id="QDU97543.1"/>
    </source>
</evidence>
<dbReference type="KEGG" id="lcre:Pla8534_53910"/>
<dbReference type="RefSeq" id="WP_145056311.1">
    <property type="nucleotide sequence ID" value="NZ_CP036433.1"/>
</dbReference>
<proteinExistence type="predicted"/>
<protein>
    <submittedName>
        <fullName evidence="1">Uncharacterized protein</fullName>
    </submittedName>
</protein>